<dbReference type="Gene3D" id="3.60.40.10">
    <property type="entry name" value="PPM-type phosphatase domain"/>
    <property type="match status" value="1"/>
</dbReference>
<reference evidence="3 4" key="1">
    <citation type="journal article" date="2015" name="Genome Announc.">
        <title>Expanding the biotechnology potential of lactobacilli through comparative genomics of 213 strains and associated genera.</title>
        <authorList>
            <person name="Sun Z."/>
            <person name="Harris H.M."/>
            <person name="McCann A."/>
            <person name="Guo C."/>
            <person name="Argimon S."/>
            <person name="Zhang W."/>
            <person name="Yang X."/>
            <person name="Jeffery I.B."/>
            <person name="Cooney J.C."/>
            <person name="Kagawa T.F."/>
            <person name="Liu W."/>
            <person name="Song Y."/>
            <person name="Salvetti E."/>
            <person name="Wrobel A."/>
            <person name="Rasinkangas P."/>
            <person name="Parkhill J."/>
            <person name="Rea M.C."/>
            <person name="O'Sullivan O."/>
            <person name="Ritari J."/>
            <person name="Douillard F.P."/>
            <person name="Paul Ross R."/>
            <person name="Yang R."/>
            <person name="Briner A.E."/>
            <person name="Felis G.E."/>
            <person name="de Vos W.M."/>
            <person name="Barrangou R."/>
            <person name="Klaenhammer T.R."/>
            <person name="Caufield P.W."/>
            <person name="Cui Y."/>
            <person name="Zhang H."/>
            <person name="O'Toole P.W."/>
        </authorList>
    </citation>
    <scope>NUCLEOTIDE SEQUENCE [LARGE SCALE GENOMIC DNA]</scope>
    <source>
        <strain evidence="3 4">DSM 7090</strain>
    </source>
</reference>
<accession>A0ABR5PYY9</accession>
<sequence length="742" mass="80380">MAESVKKHELSVQSVDGIIDGTVTATLARILQLVGDAIVIFDVDGRVLLANDEAVRLFRWHEEDFVGSDIRTYFAPGTTEVESTAFSPESLPFALDGSTALVMVSGAAGEPLALRVRSERVGTPTEAFVLVAAPVDNEIISNREELRTIEDLHRANKRLSGALHIVLDTLDSENMGQLLERVLTEISDTMEADGALIYLAENDGFHLHGVTESVSRALSPRFVRFGHTIEKLCSDAGHALRLRIMPPDHEDLRNGHLDFRSVVNDDTREVYAVATHHLPPFMSFIAVPVWFGGQIIALIEVGWKTVHPLSSDDTRLLDSISNYLSVQLVGALSAMRTQRRSELRELSVDIRNRLLAAANTEGKSAFELLPEIMQEIAEALDAVVFPVGWCEVSGKKVVHPTKGSVFELPADLGEDLTKEEEAQVVAVAPESELSEALHALGQPCVGAALLAGKLEGACRTWLFLREYGSEPMSDIDLELLSRVAVSVRAIVAGAEESQQNKRISQALMTGMKNELQHVDGIDAQGIYSSATAEAFVGGDFYSLVRLSGRRACIIMGDVSGKGIEAASVSSAVKTALSAYAWEGIGPARMVANLNEFLLGFSRVETFATLFVGVVDLAKGVLTYCSAGHPPAALVRAATGEAQLLDVQSGVVGAFQDMTYKNGYVELHKDDILFLYTDGTTEARSPEGAFFGETGLRDMVMSEVPRGFEGLLDRFLATLDSYTGRRLEDDVAMVALRFSGLLS</sequence>
<dbReference type="InterPro" id="IPR001932">
    <property type="entry name" value="PPM-type_phosphatase-like_dom"/>
</dbReference>
<dbReference type="EMBL" id="JQCP01000003">
    <property type="protein sequence ID" value="KRO01813.1"/>
    <property type="molecule type" value="Genomic_DNA"/>
</dbReference>
<dbReference type="SUPFAM" id="SSF55785">
    <property type="entry name" value="PYP-like sensor domain (PAS domain)"/>
    <property type="match status" value="1"/>
</dbReference>
<dbReference type="Pfam" id="PF00989">
    <property type="entry name" value="PAS"/>
    <property type="match status" value="1"/>
</dbReference>
<dbReference type="InterPro" id="IPR036457">
    <property type="entry name" value="PPM-type-like_dom_sf"/>
</dbReference>
<dbReference type="Gene3D" id="3.30.450.20">
    <property type="entry name" value="PAS domain"/>
    <property type="match status" value="1"/>
</dbReference>
<proteinExistence type="predicted"/>
<dbReference type="Gene3D" id="3.30.450.40">
    <property type="match status" value="1"/>
</dbReference>
<comment type="caution">
    <text evidence="3">The sequence shown here is derived from an EMBL/GenBank/DDBJ whole genome shotgun (WGS) entry which is preliminary data.</text>
</comment>
<dbReference type="SUPFAM" id="SSF55781">
    <property type="entry name" value="GAF domain-like"/>
    <property type="match status" value="1"/>
</dbReference>
<feature type="domain" description="PAS" evidence="2">
    <location>
        <begin position="23"/>
        <end position="76"/>
    </location>
</feature>
<dbReference type="Pfam" id="PF01590">
    <property type="entry name" value="GAF"/>
    <property type="match status" value="1"/>
</dbReference>
<dbReference type="InterPro" id="IPR052016">
    <property type="entry name" value="Bact_Sigma-Reg"/>
</dbReference>
<dbReference type="InterPro" id="IPR013767">
    <property type="entry name" value="PAS_fold"/>
</dbReference>
<dbReference type="Proteomes" id="UP000051927">
    <property type="component" value="Unassembled WGS sequence"/>
</dbReference>
<dbReference type="InterPro" id="IPR029016">
    <property type="entry name" value="GAF-like_dom_sf"/>
</dbReference>
<dbReference type="InterPro" id="IPR035965">
    <property type="entry name" value="PAS-like_dom_sf"/>
</dbReference>
<gene>
    <name evidence="3" type="ORF">IV60_GL001056</name>
</gene>
<dbReference type="SMART" id="SM00065">
    <property type="entry name" value="GAF"/>
    <property type="match status" value="1"/>
</dbReference>
<evidence type="ECO:0000313" key="4">
    <source>
        <dbReference type="Proteomes" id="UP000051927"/>
    </source>
</evidence>
<dbReference type="SMART" id="SM00091">
    <property type="entry name" value="PAS"/>
    <property type="match status" value="1"/>
</dbReference>
<keyword evidence="1" id="KW-0378">Hydrolase</keyword>
<dbReference type="CDD" id="cd00130">
    <property type="entry name" value="PAS"/>
    <property type="match status" value="1"/>
</dbReference>
<dbReference type="GeneID" id="84905216"/>
<evidence type="ECO:0000259" key="2">
    <source>
        <dbReference type="PROSITE" id="PS50112"/>
    </source>
</evidence>
<dbReference type="SUPFAM" id="SSF81606">
    <property type="entry name" value="PP2C-like"/>
    <property type="match status" value="1"/>
</dbReference>
<evidence type="ECO:0000256" key="1">
    <source>
        <dbReference type="ARBA" id="ARBA00022801"/>
    </source>
</evidence>
<dbReference type="PANTHER" id="PTHR43156:SF2">
    <property type="entry name" value="STAGE II SPORULATION PROTEIN E"/>
    <property type="match status" value="1"/>
</dbReference>
<name>A0ABR5PYY9_9ACTN</name>
<dbReference type="InterPro" id="IPR000014">
    <property type="entry name" value="PAS"/>
</dbReference>
<dbReference type="RefSeq" id="WP_003150619.1">
    <property type="nucleotide sequence ID" value="NZ_JQCP01000003.1"/>
</dbReference>
<dbReference type="Pfam" id="PF07228">
    <property type="entry name" value="SpoIIE"/>
    <property type="match status" value="1"/>
</dbReference>
<dbReference type="PROSITE" id="PS50112">
    <property type="entry name" value="PAS"/>
    <property type="match status" value="1"/>
</dbReference>
<dbReference type="InterPro" id="IPR003018">
    <property type="entry name" value="GAF"/>
</dbReference>
<protein>
    <submittedName>
        <fullName evidence="3">Stage II sporulation protein E</fullName>
    </submittedName>
</protein>
<organism evidence="3 4">
    <name type="scientific">Lancefieldella rimae</name>
    <dbReference type="NCBI Taxonomy" id="1383"/>
    <lineage>
        <taxon>Bacteria</taxon>
        <taxon>Bacillati</taxon>
        <taxon>Actinomycetota</taxon>
        <taxon>Coriobacteriia</taxon>
        <taxon>Coriobacteriales</taxon>
        <taxon>Atopobiaceae</taxon>
        <taxon>Lancefieldella</taxon>
    </lineage>
</organism>
<keyword evidence="4" id="KW-1185">Reference proteome</keyword>
<evidence type="ECO:0000313" key="3">
    <source>
        <dbReference type="EMBL" id="KRO01813.1"/>
    </source>
</evidence>
<dbReference type="PANTHER" id="PTHR43156">
    <property type="entry name" value="STAGE II SPORULATION PROTEIN E-RELATED"/>
    <property type="match status" value="1"/>
</dbReference>
<dbReference type="SMART" id="SM00331">
    <property type="entry name" value="PP2C_SIG"/>
    <property type="match status" value="1"/>
</dbReference>